<keyword evidence="2" id="KW-1185">Reference proteome</keyword>
<gene>
    <name evidence="1" type="ORF">HHL21_12035</name>
</gene>
<dbReference type="EMBL" id="JABBGG010000006">
    <property type="protein sequence ID" value="NML61796.1"/>
    <property type="molecule type" value="Genomic_DNA"/>
</dbReference>
<dbReference type="AlphaFoldDB" id="A0A848HIV7"/>
<comment type="caution">
    <text evidence="1">The sequence shown here is derived from an EMBL/GenBank/DDBJ whole genome shotgun (WGS) entry which is preliminary data.</text>
</comment>
<evidence type="ECO:0000313" key="1">
    <source>
        <dbReference type="EMBL" id="NML61796.1"/>
    </source>
</evidence>
<sequence>MSRAKPPVTPEAIEQIKAAISSRRVSHLENRYGQFHERTIDASGSAGQLMSQLNTIYTVLSGLGTVMRIVAGNPVLEDQFDPDDPTSEAPLSNLAISRLTNMTAAICELIADEIDGAAMGFNDRGQA</sequence>
<evidence type="ECO:0000313" key="2">
    <source>
        <dbReference type="Proteomes" id="UP000583752"/>
    </source>
</evidence>
<accession>A0A848HIV7</accession>
<dbReference type="Proteomes" id="UP000583752">
    <property type="component" value="Unassembled WGS sequence"/>
</dbReference>
<name>A0A848HIV7_9BURK</name>
<organism evidence="1 2">
    <name type="scientific">Massilia polaris</name>
    <dbReference type="NCBI Taxonomy" id="2728846"/>
    <lineage>
        <taxon>Bacteria</taxon>
        <taxon>Pseudomonadati</taxon>
        <taxon>Pseudomonadota</taxon>
        <taxon>Betaproteobacteria</taxon>
        <taxon>Burkholderiales</taxon>
        <taxon>Oxalobacteraceae</taxon>
        <taxon>Telluria group</taxon>
        <taxon>Massilia</taxon>
    </lineage>
</organism>
<protein>
    <submittedName>
        <fullName evidence="1">Uncharacterized protein</fullName>
    </submittedName>
</protein>
<proteinExistence type="predicted"/>
<reference evidence="1 2" key="1">
    <citation type="submission" date="2020-04" db="EMBL/GenBank/DDBJ databases">
        <title>Massilia sp. RP-1-19 isolated from soil.</title>
        <authorList>
            <person name="Dahal R.H."/>
        </authorList>
    </citation>
    <scope>NUCLEOTIDE SEQUENCE [LARGE SCALE GENOMIC DNA]</scope>
    <source>
        <strain evidence="1 2">RP-1-19</strain>
    </source>
</reference>
<dbReference type="RefSeq" id="WP_169466106.1">
    <property type="nucleotide sequence ID" value="NZ_JABBGG010000006.1"/>
</dbReference>